<proteinExistence type="predicted"/>
<reference evidence="2" key="1">
    <citation type="submission" date="2014-05" db="EMBL/GenBank/DDBJ databases">
        <title>The transcriptome of the halophilic microalga Tetraselmis sp. GSL018 isolated from the Great Salt Lake, Utah.</title>
        <authorList>
            <person name="Jinkerson R.E."/>
            <person name="D'Adamo S."/>
            <person name="Posewitz M.C."/>
        </authorList>
    </citation>
    <scope>NUCLEOTIDE SEQUENCE</scope>
    <source>
        <strain evidence="2">GSL018</strain>
    </source>
</reference>
<dbReference type="EMBL" id="GBEZ01022134">
    <property type="protein sequence ID" value="JAC64684.1"/>
    <property type="molecule type" value="Transcribed_RNA"/>
</dbReference>
<feature type="non-terminal residue" evidence="2">
    <location>
        <position position="1"/>
    </location>
</feature>
<accession>A0A061R1T2</accession>
<protein>
    <submittedName>
        <fullName evidence="2">Uncharacterized protein</fullName>
    </submittedName>
</protein>
<feature type="compositionally biased region" description="Acidic residues" evidence="1">
    <location>
        <begin position="8"/>
        <end position="18"/>
    </location>
</feature>
<feature type="region of interest" description="Disordered" evidence="1">
    <location>
        <begin position="1"/>
        <end position="48"/>
    </location>
</feature>
<evidence type="ECO:0000313" key="2">
    <source>
        <dbReference type="EMBL" id="JAC64684.1"/>
    </source>
</evidence>
<gene>
    <name evidence="2" type="ORF">TSPGSL018_17784</name>
</gene>
<name>A0A061R1T2_9CHLO</name>
<evidence type="ECO:0000256" key="1">
    <source>
        <dbReference type="SAM" id="MobiDB-lite"/>
    </source>
</evidence>
<sequence length="48" mass="4496">ADAAPEGGGDEGVEEADAAPEGGGGEAGEEADPAPRGCELGEEADVAL</sequence>
<dbReference type="AlphaFoldDB" id="A0A061R1T2"/>
<organism evidence="2">
    <name type="scientific">Tetraselmis sp. GSL018</name>
    <dbReference type="NCBI Taxonomy" id="582737"/>
    <lineage>
        <taxon>Eukaryota</taxon>
        <taxon>Viridiplantae</taxon>
        <taxon>Chlorophyta</taxon>
        <taxon>core chlorophytes</taxon>
        <taxon>Chlorodendrophyceae</taxon>
        <taxon>Chlorodendrales</taxon>
        <taxon>Chlorodendraceae</taxon>
        <taxon>Tetraselmis</taxon>
    </lineage>
</organism>